<sequence length="158" mass="17633">MVTAVLAAVFVLLAIVLRRVDKLPMTTVIPLWLFIDLIFGLTFNSIIMNLQDISKPKTFDSFFSFLLLQTLYLPLAVILILAIYPAGKPKSLLKGITLVLGSFLLWGGEAVAVRIGIVTYVNWSPWYSLPLWLALLCLSLGFYRFLNSGFLQRGGKHA</sequence>
<keyword evidence="1" id="KW-1133">Transmembrane helix</keyword>
<dbReference type="Proteomes" id="UP000535838">
    <property type="component" value="Unassembled WGS sequence"/>
</dbReference>
<name>A0A841STD6_9BACL</name>
<evidence type="ECO:0000313" key="2">
    <source>
        <dbReference type="EMBL" id="MBB6634249.1"/>
    </source>
</evidence>
<organism evidence="2 3">
    <name type="scientific">Cohnella thailandensis</name>
    <dbReference type="NCBI Taxonomy" id="557557"/>
    <lineage>
        <taxon>Bacteria</taxon>
        <taxon>Bacillati</taxon>
        <taxon>Bacillota</taxon>
        <taxon>Bacilli</taxon>
        <taxon>Bacillales</taxon>
        <taxon>Paenibacillaceae</taxon>
        <taxon>Cohnella</taxon>
    </lineage>
</organism>
<feature type="transmembrane region" description="Helical" evidence="1">
    <location>
        <begin position="62"/>
        <end position="84"/>
    </location>
</feature>
<protein>
    <submittedName>
        <fullName evidence="2">Uncharacterized protein</fullName>
    </submittedName>
</protein>
<keyword evidence="3" id="KW-1185">Reference proteome</keyword>
<proteinExistence type="predicted"/>
<feature type="transmembrane region" description="Helical" evidence="1">
    <location>
        <begin position="96"/>
        <end position="117"/>
    </location>
</feature>
<gene>
    <name evidence="2" type="ORF">H7B67_09015</name>
</gene>
<feature type="transmembrane region" description="Helical" evidence="1">
    <location>
        <begin position="129"/>
        <end position="146"/>
    </location>
</feature>
<reference evidence="2 3" key="1">
    <citation type="submission" date="2020-08" db="EMBL/GenBank/DDBJ databases">
        <title>Cohnella phylogeny.</title>
        <authorList>
            <person name="Dunlap C."/>
        </authorList>
    </citation>
    <scope>NUCLEOTIDE SEQUENCE [LARGE SCALE GENOMIC DNA]</scope>
    <source>
        <strain evidence="2 3">DSM 25241</strain>
    </source>
</reference>
<feature type="transmembrane region" description="Helical" evidence="1">
    <location>
        <begin position="28"/>
        <end position="50"/>
    </location>
</feature>
<keyword evidence="1" id="KW-0812">Transmembrane</keyword>
<dbReference type="AlphaFoldDB" id="A0A841STD6"/>
<evidence type="ECO:0000256" key="1">
    <source>
        <dbReference type="SAM" id="Phobius"/>
    </source>
</evidence>
<dbReference type="RefSeq" id="WP_185119476.1">
    <property type="nucleotide sequence ID" value="NZ_JACJVQ010000006.1"/>
</dbReference>
<accession>A0A841STD6</accession>
<dbReference type="EMBL" id="JACJVQ010000006">
    <property type="protein sequence ID" value="MBB6634249.1"/>
    <property type="molecule type" value="Genomic_DNA"/>
</dbReference>
<comment type="caution">
    <text evidence="2">The sequence shown here is derived from an EMBL/GenBank/DDBJ whole genome shotgun (WGS) entry which is preliminary data.</text>
</comment>
<evidence type="ECO:0000313" key="3">
    <source>
        <dbReference type="Proteomes" id="UP000535838"/>
    </source>
</evidence>
<keyword evidence="1" id="KW-0472">Membrane</keyword>